<sequence length="426" mass="48380">MAAKQTTQVVRSSLEVHLDAPELGPCIQVGCLYPADVRVDLAPSFEYTREWLGNGRRFLLDPRLDLYAGEQHSAHARGFGIFLDSAPDRWGRVLMERREASQAKKQRRPMRRLTDLDFMLGVHDFTRTGALRFRRGPQEPFIDDHELPAPPVTELRELAAIVQKLDEPGVEELPEYETWLAMLMAPGTSLGGARPKATFTQTDGTMWLSKFPAHDDRYDWGSWEYLTHQLGREAGIWVPESDRLALGGRYHTFCVKRFDRGVNGDPRARRMYASAMTLLERADGEAGASYLDLVEFLETHGGAGLTVDLQQLFRRAVFNLLVGNRDDHLRNHGFIRLPSGWRLSQAFDMNPNRDKRQHALTWDGKTAEPDLEALKETAPFYRITQPQDAQGIIDDVKKVVVSWRDKAKALQLPSVEVQLMETVFAV</sequence>
<comment type="caution">
    <text evidence="5">The sequence shown here is derived from an EMBL/GenBank/DDBJ whole genome shotgun (WGS) entry which is preliminary data.</text>
</comment>
<evidence type="ECO:0000256" key="1">
    <source>
        <dbReference type="ARBA" id="ARBA00010164"/>
    </source>
</evidence>
<proteinExistence type="inferred from homology"/>
<dbReference type="InterPro" id="IPR012893">
    <property type="entry name" value="HipA-like_C"/>
</dbReference>
<gene>
    <name evidence="5" type="ORF">ACFPP7_14760</name>
</gene>
<comment type="similarity">
    <text evidence="1">Belongs to the HipA Ser/Thr kinase family.</text>
</comment>
<evidence type="ECO:0000313" key="6">
    <source>
        <dbReference type="Proteomes" id="UP001596084"/>
    </source>
</evidence>
<name>A0ABW0QD24_9BURK</name>
<dbReference type="Pfam" id="PF07804">
    <property type="entry name" value="HipA_C"/>
    <property type="match status" value="1"/>
</dbReference>
<dbReference type="InterPro" id="IPR052028">
    <property type="entry name" value="HipA_Ser/Thr_kinase"/>
</dbReference>
<dbReference type="EMBL" id="JBHSMX010000023">
    <property type="protein sequence ID" value="MFC5522160.1"/>
    <property type="molecule type" value="Genomic_DNA"/>
</dbReference>
<evidence type="ECO:0000256" key="2">
    <source>
        <dbReference type="ARBA" id="ARBA00022679"/>
    </source>
</evidence>
<keyword evidence="6" id="KW-1185">Reference proteome</keyword>
<evidence type="ECO:0000313" key="5">
    <source>
        <dbReference type="EMBL" id="MFC5522160.1"/>
    </source>
</evidence>
<dbReference type="Proteomes" id="UP001596084">
    <property type="component" value="Unassembled WGS sequence"/>
</dbReference>
<organism evidence="5 6">
    <name type="scientific">Polaromonas jejuensis</name>
    <dbReference type="NCBI Taxonomy" id="457502"/>
    <lineage>
        <taxon>Bacteria</taxon>
        <taxon>Pseudomonadati</taxon>
        <taxon>Pseudomonadota</taxon>
        <taxon>Betaproteobacteria</taxon>
        <taxon>Burkholderiales</taxon>
        <taxon>Comamonadaceae</taxon>
        <taxon>Polaromonas</taxon>
    </lineage>
</organism>
<keyword evidence="3" id="KW-0418">Kinase</keyword>
<dbReference type="RefSeq" id="WP_068834128.1">
    <property type="nucleotide sequence ID" value="NZ_JBHSMX010000023.1"/>
</dbReference>
<feature type="domain" description="HipA-like C-terminal" evidence="4">
    <location>
        <begin position="188"/>
        <end position="402"/>
    </location>
</feature>
<accession>A0ABW0QD24</accession>
<dbReference type="PANTHER" id="PTHR37419:SF8">
    <property type="entry name" value="TOXIN YJJJ"/>
    <property type="match status" value="1"/>
</dbReference>
<dbReference type="PANTHER" id="PTHR37419">
    <property type="entry name" value="SERINE/THREONINE-PROTEIN KINASE TOXIN HIPA"/>
    <property type="match status" value="1"/>
</dbReference>
<reference evidence="6" key="1">
    <citation type="journal article" date="2019" name="Int. J. Syst. Evol. Microbiol.">
        <title>The Global Catalogue of Microorganisms (GCM) 10K type strain sequencing project: providing services to taxonomists for standard genome sequencing and annotation.</title>
        <authorList>
            <consortium name="The Broad Institute Genomics Platform"/>
            <consortium name="The Broad Institute Genome Sequencing Center for Infectious Disease"/>
            <person name="Wu L."/>
            <person name="Ma J."/>
        </authorList>
    </citation>
    <scope>NUCLEOTIDE SEQUENCE [LARGE SCALE GENOMIC DNA]</scope>
    <source>
        <strain evidence="6">CGMCC 4.7277</strain>
    </source>
</reference>
<evidence type="ECO:0000256" key="3">
    <source>
        <dbReference type="ARBA" id="ARBA00022777"/>
    </source>
</evidence>
<evidence type="ECO:0000259" key="4">
    <source>
        <dbReference type="Pfam" id="PF07804"/>
    </source>
</evidence>
<keyword evidence="2" id="KW-0808">Transferase</keyword>
<protein>
    <submittedName>
        <fullName evidence="5">Type II toxin-antitoxin system HipA family toxin</fullName>
    </submittedName>
</protein>